<comment type="catalytic activity">
    <reaction evidence="2">
        <text>a quinone + NADH + 5 H(+)(in) = a quinol + NAD(+) + 4 H(+)(out)</text>
        <dbReference type="Rhea" id="RHEA:57888"/>
        <dbReference type="ChEBI" id="CHEBI:15378"/>
        <dbReference type="ChEBI" id="CHEBI:24646"/>
        <dbReference type="ChEBI" id="CHEBI:57540"/>
        <dbReference type="ChEBI" id="CHEBI:57945"/>
        <dbReference type="ChEBI" id="CHEBI:132124"/>
    </reaction>
</comment>
<dbReference type="AlphaFoldDB" id="A0A4Y8L437"/>
<dbReference type="EMBL" id="SOML01000009">
    <property type="protein sequence ID" value="TFD95009.1"/>
    <property type="molecule type" value="Genomic_DNA"/>
</dbReference>
<keyword evidence="2" id="KW-1003">Cell membrane</keyword>
<dbReference type="GO" id="GO:0008137">
    <property type="term" value="F:NADH dehydrogenase (ubiquinone) activity"/>
    <property type="evidence" value="ECO:0007669"/>
    <property type="project" value="UniProtKB-UniRule"/>
</dbReference>
<proteinExistence type="inferred from homology"/>
<comment type="similarity">
    <text evidence="1 2">Belongs to the complex I subunit 6 family.</text>
</comment>
<reference evidence="3 4" key="1">
    <citation type="submission" date="2019-03" db="EMBL/GenBank/DDBJ databases">
        <title>San Antonio Military Medical Center submission to MRSN (WRAIR), pending publication.</title>
        <authorList>
            <person name="Blyth D.M."/>
            <person name="Mccarthy S.L."/>
            <person name="Schall S.E."/>
            <person name="Stam J.A."/>
            <person name="Ong A.C."/>
            <person name="Mcgann P.T."/>
        </authorList>
    </citation>
    <scope>NUCLEOTIDE SEQUENCE [LARGE SCALE GENOMIC DNA]</scope>
    <source>
        <strain evidence="3 4">MRSN571793</strain>
    </source>
</reference>
<gene>
    <name evidence="3" type="ORF">E2605_14410</name>
</gene>
<dbReference type="PANTHER" id="PTHR33269">
    <property type="entry name" value="NADH-UBIQUINONE OXIDOREDUCTASE CHAIN 6"/>
    <property type="match status" value="1"/>
</dbReference>
<keyword evidence="2" id="KW-0520">NAD</keyword>
<keyword evidence="2" id="KW-0472">Membrane</keyword>
<protein>
    <recommendedName>
        <fullName evidence="2">NADH-quinone oxidoreductase subunit J</fullName>
        <ecNumber evidence="2">7.1.1.-</ecNumber>
    </recommendedName>
</protein>
<comment type="subcellular location">
    <subcellularLocation>
        <location evidence="2">Cell membrane</location>
        <topology evidence="2">Multi-pass membrane protein</topology>
    </subcellularLocation>
</comment>
<feature type="transmembrane region" description="Helical" evidence="2">
    <location>
        <begin position="91"/>
        <end position="111"/>
    </location>
</feature>
<evidence type="ECO:0000256" key="1">
    <source>
        <dbReference type="ARBA" id="ARBA00005698"/>
    </source>
</evidence>
<feature type="transmembrane region" description="Helical" evidence="2">
    <location>
        <begin position="31"/>
        <end position="48"/>
    </location>
</feature>
<feature type="transmembrane region" description="Helical" evidence="2">
    <location>
        <begin position="54"/>
        <end position="75"/>
    </location>
</feature>
<dbReference type="Pfam" id="PF00499">
    <property type="entry name" value="Oxidored_q3"/>
    <property type="match status" value="1"/>
</dbReference>
<dbReference type="Proteomes" id="UP000297861">
    <property type="component" value="Unassembled WGS sequence"/>
</dbReference>
<keyword evidence="2" id="KW-0874">Quinone</keyword>
<evidence type="ECO:0000256" key="2">
    <source>
        <dbReference type="RuleBase" id="RU004429"/>
    </source>
</evidence>
<dbReference type="InterPro" id="IPR042106">
    <property type="entry name" value="Nuo/plastoQ_OxRdtase_6_NuoJ"/>
</dbReference>
<evidence type="ECO:0000313" key="4">
    <source>
        <dbReference type="Proteomes" id="UP000297861"/>
    </source>
</evidence>
<dbReference type="RefSeq" id="WP_134436971.1">
    <property type="nucleotide sequence ID" value="NZ_SOML01000009.1"/>
</dbReference>
<dbReference type="PANTHER" id="PTHR33269:SF17">
    <property type="entry name" value="NADH-UBIQUINONE OXIDOREDUCTASE CHAIN 6"/>
    <property type="match status" value="1"/>
</dbReference>
<dbReference type="EC" id="7.1.1.-" evidence="2"/>
<accession>A0A4Y8L437</accession>
<comment type="caution">
    <text evidence="3">The sequence shown here is derived from an EMBL/GenBank/DDBJ whole genome shotgun (WGS) entry which is preliminary data.</text>
</comment>
<keyword evidence="4" id="KW-1185">Reference proteome</keyword>
<keyword evidence="2" id="KW-0812">Transmembrane</keyword>
<dbReference type="STRING" id="1121485.GCA_000426485_02070"/>
<name>A0A4Y8L437_9BACT</name>
<dbReference type="Gene3D" id="1.20.120.1200">
    <property type="entry name" value="NADH-ubiquinone/plastoquinone oxidoreductase chain 6, subunit NuoJ"/>
    <property type="match status" value="1"/>
</dbReference>
<feature type="transmembrane region" description="Helical" evidence="2">
    <location>
        <begin position="141"/>
        <end position="163"/>
    </location>
</feature>
<feature type="transmembrane region" description="Helical" evidence="2">
    <location>
        <begin position="6"/>
        <end position="24"/>
    </location>
</feature>
<dbReference type="GO" id="GO:0048038">
    <property type="term" value="F:quinone binding"/>
    <property type="evidence" value="ECO:0007669"/>
    <property type="project" value="UniProtKB-UniRule"/>
</dbReference>
<dbReference type="OrthoDB" id="1078059at2"/>
<comment type="function">
    <text evidence="2">NDH-1 shuttles electrons from NADH, via FMN and iron-sulfur (Fe-S) centers, to quinones in the respiratory chain. Couples the redox reaction to proton translocation (for every two electrons transferred, four hydrogen ions are translocated across the cytoplasmic membrane), and thus conserves the redox energy in a proton gradient.</text>
</comment>
<keyword evidence="2" id="KW-1133">Transmembrane helix</keyword>
<organism evidence="3 4">
    <name type="scientific">Dysgonomonas capnocytophagoides</name>
    <dbReference type="NCBI Taxonomy" id="45254"/>
    <lineage>
        <taxon>Bacteria</taxon>
        <taxon>Pseudomonadati</taxon>
        <taxon>Bacteroidota</taxon>
        <taxon>Bacteroidia</taxon>
        <taxon>Bacteroidales</taxon>
        <taxon>Dysgonomonadaceae</taxon>
        <taxon>Dysgonomonas</taxon>
    </lineage>
</organism>
<dbReference type="InterPro" id="IPR001457">
    <property type="entry name" value="NADH_UbQ/plastoQ_OxRdtase_su6"/>
</dbReference>
<evidence type="ECO:0000313" key="3">
    <source>
        <dbReference type="EMBL" id="TFD95009.1"/>
    </source>
</evidence>
<dbReference type="GO" id="GO:0005886">
    <property type="term" value="C:plasma membrane"/>
    <property type="evidence" value="ECO:0007669"/>
    <property type="project" value="UniProtKB-SubCell"/>
</dbReference>
<sequence length="166" mass="18215">MAQLIIFCVLAVVIVGCSLMAVTSRLIIRSATYLLFVLLATAGLYLMMDYQFLAAVQVAVYAGGVMVLFIFSILLTNHPGQDVKFEKPKRILLAGLIALLGLGISGHIIYYNVSKVYTYMESTLDMTQLGTTMMGTSKYQYLLPFEAVSLLLLACIIGGIMIARKR</sequence>